<gene>
    <name evidence="1" type="ORF">H8K26_08510</name>
</gene>
<name>A0ABR6XEZ2_9BURK</name>
<sequence length="97" mass="10743">MKDLISFSLSLAQGNLILEALVERPFKEVFETIGHLNQQAAASFPEGSDEDDIGTINVSASQLRLILSVLGEMPYKRVSALLHSMHQQMQEAKESDQ</sequence>
<proteinExistence type="predicted"/>
<evidence type="ECO:0000313" key="2">
    <source>
        <dbReference type="Proteomes" id="UP000637632"/>
    </source>
</evidence>
<reference evidence="1 2" key="1">
    <citation type="submission" date="2020-08" db="EMBL/GenBank/DDBJ databases">
        <title>Novel species isolated from subtropical streams in China.</title>
        <authorList>
            <person name="Lu H."/>
        </authorList>
    </citation>
    <scope>NUCLEOTIDE SEQUENCE [LARGE SCALE GENOMIC DNA]</scope>
    <source>
        <strain evidence="1 2">CCTCC AB 2015119</strain>
    </source>
</reference>
<dbReference type="RefSeq" id="WP_190478733.1">
    <property type="nucleotide sequence ID" value="NZ_JACOFT010000002.1"/>
</dbReference>
<comment type="caution">
    <text evidence="1">The sequence shown here is derived from an EMBL/GenBank/DDBJ whole genome shotgun (WGS) entry which is preliminary data.</text>
</comment>
<dbReference type="Proteomes" id="UP000637632">
    <property type="component" value="Unassembled WGS sequence"/>
</dbReference>
<evidence type="ECO:0000313" key="1">
    <source>
        <dbReference type="EMBL" id="MBC3811477.1"/>
    </source>
</evidence>
<accession>A0ABR6XEZ2</accession>
<organism evidence="1 2">
    <name type="scientific">Undibacterium aquatile</name>
    <dbReference type="NCBI Taxonomy" id="1537398"/>
    <lineage>
        <taxon>Bacteria</taxon>
        <taxon>Pseudomonadati</taxon>
        <taxon>Pseudomonadota</taxon>
        <taxon>Betaproteobacteria</taxon>
        <taxon>Burkholderiales</taxon>
        <taxon>Oxalobacteraceae</taxon>
        <taxon>Undibacterium</taxon>
    </lineage>
</organism>
<keyword evidence="2" id="KW-1185">Reference proteome</keyword>
<dbReference type="EMBL" id="JACOFT010000002">
    <property type="protein sequence ID" value="MBC3811477.1"/>
    <property type="molecule type" value="Genomic_DNA"/>
</dbReference>
<protein>
    <submittedName>
        <fullName evidence="1">Uncharacterized protein</fullName>
    </submittedName>
</protein>